<evidence type="ECO:0000313" key="4">
    <source>
        <dbReference type="EMBL" id="ARE86689.1"/>
    </source>
</evidence>
<dbReference type="HAMAP" id="MF_00674">
    <property type="entry name" value="UPF0251"/>
    <property type="match status" value="1"/>
</dbReference>
<dbReference type="Proteomes" id="UP000192478">
    <property type="component" value="Chromosome"/>
</dbReference>
<evidence type="ECO:0000313" key="3">
    <source>
        <dbReference type="EMBL" id="AOY76302.1"/>
    </source>
</evidence>
<reference evidence="3 5" key="1">
    <citation type="submission" date="2016-10" db="EMBL/GenBank/DDBJ databases">
        <title>Complete Genome Sequence of Acetogen Clostridium formicoaceticum ATCC 27076.</title>
        <authorList>
            <person name="Bao T."/>
            <person name="Cheng C."/>
            <person name="Zhao J."/>
            <person name="Yang S.-T."/>
            <person name="Wang J."/>
            <person name="Wang M."/>
        </authorList>
    </citation>
    <scope>NUCLEOTIDE SEQUENCE [LARGE SCALE GENOMIC DNA]</scope>
    <source>
        <strain evidence="3 5">ATCC 27076</strain>
    </source>
</reference>
<gene>
    <name evidence="3" type="ORF">BJL90_10545</name>
    <name evidence="4" type="ORF">CLFO_10160</name>
</gene>
<accession>A0AAC9RGW5</accession>
<dbReference type="Gene3D" id="1.10.10.10">
    <property type="entry name" value="Winged helix-like DNA-binding domain superfamily/Winged helix DNA-binding domain"/>
    <property type="match status" value="1"/>
</dbReference>
<keyword evidence="5" id="KW-1185">Reference proteome</keyword>
<dbReference type="KEGG" id="cfm:BJL90_10545"/>
<evidence type="ECO:0000313" key="5">
    <source>
        <dbReference type="Proteomes" id="UP000177894"/>
    </source>
</evidence>
<dbReference type="InterPro" id="IPR002852">
    <property type="entry name" value="UPF0251"/>
</dbReference>
<name>A0AAC9RGW5_9CLOT</name>
<dbReference type="InterPro" id="IPR036388">
    <property type="entry name" value="WH-like_DNA-bd_sf"/>
</dbReference>
<dbReference type="EMBL" id="CP017603">
    <property type="protein sequence ID" value="AOY76302.1"/>
    <property type="molecule type" value="Genomic_DNA"/>
</dbReference>
<dbReference type="PANTHER" id="PTHR37478:SF2">
    <property type="entry name" value="UPF0251 PROTEIN TK0562"/>
    <property type="match status" value="1"/>
</dbReference>
<dbReference type="SUPFAM" id="SSF88659">
    <property type="entry name" value="Sigma3 and sigma4 domains of RNA polymerase sigma factors"/>
    <property type="match status" value="1"/>
</dbReference>
<dbReference type="Proteomes" id="UP000177894">
    <property type="component" value="Chromosome"/>
</dbReference>
<evidence type="ECO:0000256" key="2">
    <source>
        <dbReference type="HAMAP-Rule" id="MF_00674"/>
    </source>
</evidence>
<organism evidence="4 6">
    <name type="scientific">Clostridium formicaceticum</name>
    <dbReference type="NCBI Taxonomy" id="1497"/>
    <lineage>
        <taxon>Bacteria</taxon>
        <taxon>Bacillati</taxon>
        <taxon>Bacillota</taxon>
        <taxon>Clostridia</taxon>
        <taxon>Eubacteriales</taxon>
        <taxon>Clostridiaceae</taxon>
        <taxon>Clostridium</taxon>
    </lineage>
</organism>
<reference evidence="4 6" key="2">
    <citation type="submission" date="2017-03" db="EMBL/GenBank/DDBJ databases">
        <title>Complete sequence of Clostridium formicaceticum DSM 92.</title>
        <authorList>
            <person name="Poehlein A."/>
            <person name="Karl M."/>
            <person name="Bengelsdorf F.R."/>
            <person name="Duerre P."/>
            <person name="Daniel R."/>
        </authorList>
    </citation>
    <scope>NUCLEOTIDE SEQUENCE [LARGE SCALE GENOMIC DNA]</scope>
    <source>
        <strain evidence="4 6">DSM 92</strain>
    </source>
</reference>
<dbReference type="AlphaFoldDB" id="A0AAC9RGW5"/>
<dbReference type="EMBL" id="CP020559">
    <property type="protein sequence ID" value="ARE86689.1"/>
    <property type="molecule type" value="Genomic_DNA"/>
</dbReference>
<protein>
    <recommendedName>
        <fullName evidence="2">UPF0251 protein BJL90_10545</fullName>
    </recommendedName>
</protein>
<dbReference type="RefSeq" id="WP_070967598.1">
    <property type="nucleotide sequence ID" value="NZ_CP017603.1"/>
</dbReference>
<dbReference type="Pfam" id="PF02001">
    <property type="entry name" value="DUF134"/>
    <property type="match status" value="1"/>
</dbReference>
<evidence type="ECO:0000256" key="1">
    <source>
        <dbReference type="ARBA" id="ARBA00009350"/>
    </source>
</evidence>
<comment type="similarity">
    <text evidence="1 2">Belongs to the UPF0251 family.</text>
</comment>
<evidence type="ECO:0000313" key="6">
    <source>
        <dbReference type="Proteomes" id="UP000192478"/>
    </source>
</evidence>
<proteinExistence type="inferred from homology"/>
<dbReference type="PANTHER" id="PTHR37478">
    <property type="match status" value="1"/>
</dbReference>
<dbReference type="InterPro" id="IPR013324">
    <property type="entry name" value="RNA_pol_sigma_r3/r4-like"/>
</dbReference>
<sequence>MARPRKWRKVCCLPESDRFGPLNASMNETCFVTMTIDEYETIRLIDLKNFTQEECANKMNIARTTVQGIYNDARKKLAESLVNGKVLRIEGGDYKLCEGLEKSCSCGGCRGLRCGEEFMEDCFE</sequence>